<dbReference type="OrthoDB" id="3623000at2"/>
<dbReference type="PANTHER" id="PTHR45566">
    <property type="entry name" value="HTH-TYPE TRANSCRIPTIONAL REGULATOR YHJB-RELATED"/>
    <property type="match status" value="1"/>
</dbReference>
<evidence type="ECO:0000313" key="3">
    <source>
        <dbReference type="EMBL" id="KYC29393.1"/>
    </source>
</evidence>
<name>A0A656Z8S2_9PROT</name>
<accession>A0A656Z8S2</accession>
<dbReference type="SUPFAM" id="SSF52172">
    <property type="entry name" value="CheY-like"/>
    <property type="match status" value="1"/>
</dbReference>
<dbReference type="GO" id="GO:0000160">
    <property type="term" value="P:phosphorelay signal transduction system"/>
    <property type="evidence" value="ECO:0007669"/>
    <property type="project" value="InterPro"/>
</dbReference>
<evidence type="ECO:0000313" key="4">
    <source>
        <dbReference type="Proteomes" id="UP000243416"/>
    </source>
</evidence>
<dbReference type="InterPro" id="IPR001789">
    <property type="entry name" value="Sig_transdc_resp-reg_receiver"/>
</dbReference>
<dbReference type="SUPFAM" id="SSF46894">
    <property type="entry name" value="C-terminal effector domain of the bipartite response regulators"/>
    <property type="match status" value="1"/>
</dbReference>
<dbReference type="Pfam" id="PF00072">
    <property type="entry name" value="Response_reg"/>
    <property type="match status" value="1"/>
</dbReference>
<dbReference type="PROSITE" id="PS50110">
    <property type="entry name" value="RESPONSE_REGULATORY"/>
    <property type="match status" value="1"/>
</dbReference>
<dbReference type="AlphaFoldDB" id="A0A656Z8S2"/>
<dbReference type="PRINTS" id="PR00038">
    <property type="entry name" value="HTHLUXR"/>
</dbReference>
<reference evidence="3 4" key="1">
    <citation type="journal article" date="2016" name="ISME J.">
        <title>Integrated multi-omics analyses reveal the biochemical mechanisms and phylogenetic relevance of anaerobic androgen biodegradation in the environment.</title>
        <authorList>
            <person name="Yang F.C."/>
            <person name="Chen Y.L."/>
            <person name="Tang S.L."/>
            <person name="Yu C.P."/>
            <person name="Wang P.H."/>
            <person name="Ismail W."/>
            <person name="Wang C.H."/>
            <person name="Ding J.Y."/>
            <person name="Yang C.Y."/>
            <person name="Yang C.Y."/>
            <person name="Chiang Y.R."/>
        </authorList>
    </citation>
    <scope>NUCLEOTIDE SEQUENCE [LARGE SCALE GENOMIC DNA]</scope>
    <source>
        <strain evidence="3 4">DSM 13999</strain>
    </source>
</reference>
<dbReference type="PROSITE" id="PS50043">
    <property type="entry name" value="HTH_LUXR_2"/>
    <property type="match status" value="1"/>
</dbReference>
<dbReference type="InterPro" id="IPR058245">
    <property type="entry name" value="NreC/VraR/RcsB-like_REC"/>
</dbReference>
<gene>
    <name evidence="3" type="ORF">ACY05_02430</name>
</gene>
<dbReference type="CDD" id="cd17535">
    <property type="entry name" value="REC_NarL-like"/>
    <property type="match status" value="1"/>
</dbReference>
<dbReference type="InterPro" id="IPR011006">
    <property type="entry name" value="CheY-like_superfamily"/>
</dbReference>
<keyword evidence="2" id="KW-0238">DNA-binding</keyword>
<evidence type="ECO:0000256" key="2">
    <source>
        <dbReference type="ARBA" id="ARBA00023125"/>
    </source>
</evidence>
<sequence>MKLLIVEDHALVREGLLHTLKKLGRDVVCNGVQNAEEALALLEKEGSEHYGLCLLDLMLPGLNGMGCLGVLRKRFPALPVVIISALDDRNTIERAMRAGASGFISKSSPGAVLLNALRTVLAGDVYVPRVFHDEILMRGKRNSNASLAEQYNLTTAQMRVLEPLVQGKTNRQISELLGLTEGTIKVHVSAILKALNVDNRSQALLLVKEHKSNKL</sequence>
<dbReference type="SMART" id="SM00421">
    <property type="entry name" value="HTH_LUXR"/>
    <property type="match status" value="1"/>
</dbReference>
<dbReference type="EMBL" id="LFZK01000001">
    <property type="protein sequence ID" value="KYC29393.1"/>
    <property type="molecule type" value="Genomic_DNA"/>
</dbReference>
<dbReference type="InterPro" id="IPR051015">
    <property type="entry name" value="EvgA-like"/>
</dbReference>
<dbReference type="Proteomes" id="UP000243416">
    <property type="component" value="Unassembled WGS sequence"/>
</dbReference>
<dbReference type="PANTHER" id="PTHR45566:SF1">
    <property type="entry name" value="HTH-TYPE TRANSCRIPTIONAL REGULATOR YHJB-RELATED"/>
    <property type="match status" value="1"/>
</dbReference>
<dbReference type="CDD" id="cd06170">
    <property type="entry name" value="LuxR_C_like"/>
    <property type="match status" value="1"/>
</dbReference>
<dbReference type="SMART" id="SM00448">
    <property type="entry name" value="REC"/>
    <property type="match status" value="1"/>
</dbReference>
<dbReference type="Pfam" id="PF00196">
    <property type="entry name" value="GerE"/>
    <property type="match status" value="1"/>
</dbReference>
<keyword evidence="1" id="KW-0597">Phosphoprotein</keyword>
<dbReference type="Gene3D" id="3.40.50.2300">
    <property type="match status" value="1"/>
</dbReference>
<dbReference type="InterPro" id="IPR000792">
    <property type="entry name" value="Tscrpt_reg_LuxR_C"/>
</dbReference>
<keyword evidence="4" id="KW-1185">Reference proteome</keyword>
<organism evidence="3 4">
    <name type="scientific">Sterolibacterium denitrificans</name>
    <dbReference type="NCBI Taxonomy" id="157592"/>
    <lineage>
        <taxon>Bacteria</taxon>
        <taxon>Pseudomonadati</taxon>
        <taxon>Pseudomonadota</taxon>
        <taxon>Betaproteobacteria</taxon>
        <taxon>Nitrosomonadales</taxon>
        <taxon>Sterolibacteriaceae</taxon>
        <taxon>Sterolibacterium</taxon>
    </lineage>
</organism>
<dbReference type="GO" id="GO:0006355">
    <property type="term" value="P:regulation of DNA-templated transcription"/>
    <property type="evidence" value="ECO:0007669"/>
    <property type="project" value="InterPro"/>
</dbReference>
<dbReference type="InterPro" id="IPR016032">
    <property type="entry name" value="Sig_transdc_resp-reg_C-effctor"/>
</dbReference>
<proteinExistence type="predicted"/>
<dbReference type="RefSeq" id="WP_067170280.1">
    <property type="nucleotide sequence ID" value="NZ_LFZK01000001.1"/>
</dbReference>
<evidence type="ECO:0000256" key="1">
    <source>
        <dbReference type="ARBA" id="ARBA00022553"/>
    </source>
</evidence>
<comment type="caution">
    <text evidence="3">The sequence shown here is derived from an EMBL/GenBank/DDBJ whole genome shotgun (WGS) entry which is preliminary data.</text>
</comment>
<dbReference type="GO" id="GO:0003677">
    <property type="term" value="F:DNA binding"/>
    <property type="evidence" value="ECO:0007669"/>
    <property type="project" value="UniProtKB-KW"/>
</dbReference>
<protein>
    <submittedName>
        <fullName evidence="3">LuxR family transcriptional regulator</fullName>
    </submittedName>
</protein>